<evidence type="ECO:0000313" key="2">
    <source>
        <dbReference type="EMBL" id="KAH9528759.1"/>
    </source>
</evidence>
<comment type="caution">
    <text evidence="2">The sequence shown here is derived from an EMBL/GenBank/DDBJ whole genome shotgun (WGS) entry which is preliminary data.</text>
</comment>
<dbReference type="AlphaFoldDB" id="A0A922LAQ8"/>
<protein>
    <submittedName>
        <fullName evidence="2">Uncharacterized protein</fullName>
    </submittedName>
</protein>
<dbReference type="Proteomes" id="UP000790347">
    <property type="component" value="Unassembled WGS sequence"/>
</dbReference>
<keyword evidence="3" id="KW-1185">Reference proteome</keyword>
<feature type="transmembrane region" description="Helical" evidence="1">
    <location>
        <begin position="21"/>
        <end position="41"/>
    </location>
</feature>
<keyword evidence="1" id="KW-1133">Transmembrane helix</keyword>
<dbReference type="EMBL" id="ASGP02000001">
    <property type="protein sequence ID" value="KAH9528759.1"/>
    <property type="molecule type" value="Genomic_DNA"/>
</dbReference>
<gene>
    <name evidence="2" type="ORF">DERF_002675</name>
</gene>
<name>A0A922LAQ8_DERFA</name>
<accession>A0A922LAQ8</accession>
<sequence length="70" mass="7829">MLTINKGYGVGSMIINKQCNWCMVIIIKCVMGGSVMVVMIGNKKIESLQKLNPDNDIDEQEIVDIVESRK</sequence>
<reference evidence="2" key="2">
    <citation type="journal article" date="2022" name="Res Sq">
        <title>Comparative Genomics Reveals Insights into the Divergent Evolution of Astigmatic Mites and Household Pest Adaptations.</title>
        <authorList>
            <person name="Xiong Q."/>
            <person name="Wan A.T.-Y."/>
            <person name="Liu X.-Y."/>
            <person name="Fung C.S.-H."/>
            <person name="Xiao X."/>
            <person name="Malainual N."/>
            <person name="Hou J."/>
            <person name="Wang L."/>
            <person name="Wang M."/>
            <person name="Yang K."/>
            <person name="Cui Y."/>
            <person name="Leung E."/>
            <person name="Nong W."/>
            <person name="Shin S.-K."/>
            <person name="Au S."/>
            <person name="Jeong K.Y."/>
            <person name="Chew F.T."/>
            <person name="Hui J."/>
            <person name="Leung T.F."/>
            <person name="Tungtrongchitr A."/>
            <person name="Zhong N."/>
            <person name="Liu Z."/>
            <person name="Tsui S."/>
        </authorList>
    </citation>
    <scope>NUCLEOTIDE SEQUENCE</scope>
    <source>
        <strain evidence="2">Derf</strain>
        <tissue evidence="2">Whole organism</tissue>
    </source>
</reference>
<proteinExistence type="predicted"/>
<evidence type="ECO:0000313" key="3">
    <source>
        <dbReference type="Proteomes" id="UP000790347"/>
    </source>
</evidence>
<evidence type="ECO:0000256" key="1">
    <source>
        <dbReference type="SAM" id="Phobius"/>
    </source>
</evidence>
<keyword evidence="1" id="KW-0472">Membrane</keyword>
<keyword evidence="1" id="KW-0812">Transmembrane</keyword>
<reference evidence="2" key="1">
    <citation type="submission" date="2013-05" db="EMBL/GenBank/DDBJ databases">
        <authorList>
            <person name="Yim A.K.Y."/>
            <person name="Chan T.F."/>
            <person name="Ji K.M."/>
            <person name="Liu X.Y."/>
            <person name="Zhou J.W."/>
            <person name="Li R.Q."/>
            <person name="Yang K.Y."/>
            <person name="Li J."/>
            <person name="Li M."/>
            <person name="Law P.T.W."/>
            <person name="Wu Y.L."/>
            <person name="Cai Z.L."/>
            <person name="Qin H."/>
            <person name="Bao Y."/>
            <person name="Leung R.K.K."/>
            <person name="Ng P.K.S."/>
            <person name="Zou J."/>
            <person name="Zhong X.J."/>
            <person name="Ran P.X."/>
            <person name="Zhong N.S."/>
            <person name="Liu Z.G."/>
            <person name="Tsui S.K.W."/>
        </authorList>
    </citation>
    <scope>NUCLEOTIDE SEQUENCE</scope>
    <source>
        <strain evidence="2">Derf</strain>
        <tissue evidence="2">Whole organism</tissue>
    </source>
</reference>
<organism evidence="2 3">
    <name type="scientific">Dermatophagoides farinae</name>
    <name type="common">American house dust mite</name>
    <dbReference type="NCBI Taxonomy" id="6954"/>
    <lineage>
        <taxon>Eukaryota</taxon>
        <taxon>Metazoa</taxon>
        <taxon>Ecdysozoa</taxon>
        <taxon>Arthropoda</taxon>
        <taxon>Chelicerata</taxon>
        <taxon>Arachnida</taxon>
        <taxon>Acari</taxon>
        <taxon>Acariformes</taxon>
        <taxon>Sarcoptiformes</taxon>
        <taxon>Astigmata</taxon>
        <taxon>Psoroptidia</taxon>
        <taxon>Analgoidea</taxon>
        <taxon>Pyroglyphidae</taxon>
        <taxon>Dermatophagoidinae</taxon>
        <taxon>Dermatophagoides</taxon>
    </lineage>
</organism>